<dbReference type="PANTHER" id="PTHR12156:SF5">
    <property type="entry name" value="FI18040P1"/>
    <property type="match status" value="1"/>
</dbReference>
<dbReference type="SUPFAM" id="SSF50729">
    <property type="entry name" value="PH domain-like"/>
    <property type="match status" value="1"/>
</dbReference>
<dbReference type="Gene3D" id="2.30.29.30">
    <property type="entry name" value="Pleckstrin-homology domain (PH domain)/Phosphotyrosine-binding domain (PTB)"/>
    <property type="match status" value="1"/>
</dbReference>
<dbReference type="EMBL" id="OU898283">
    <property type="protein sequence ID" value="CAG9839302.1"/>
    <property type="molecule type" value="Genomic_DNA"/>
</dbReference>
<sequence length="149" mass="17591">MEIQVEEHQQVVQKSRDESEHAESPRPLSETSEMSLEVGTLNRKRKPISDKQRPLTRYLPIRGTDLDLRHHIESAGHQVVLCPHVIINSSVCRGYLHKRGSKLNGWSRRWFVFDRHKHTFAYYMDKSEKKPRGGAYFQLCEFYDVSYYV</sequence>
<dbReference type="InterPro" id="IPR052212">
    <property type="entry name" value="PH-like_domain"/>
</dbReference>
<dbReference type="AlphaFoldDB" id="A0A9N9T9S6"/>
<proteinExistence type="predicted"/>
<organism evidence="3 4">
    <name type="scientific">Diabrotica balteata</name>
    <name type="common">Banded cucumber beetle</name>
    <dbReference type="NCBI Taxonomy" id="107213"/>
    <lineage>
        <taxon>Eukaryota</taxon>
        <taxon>Metazoa</taxon>
        <taxon>Ecdysozoa</taxon>
        <taxon>Arthropoda</taxon>
        <taxon>Hexapoda</taxon>
        <taxon>Insecta</taxon>
        <taxon>Pterygota</taxon>
        <taxon>Neoptera</taxon>
        <taxon>Endopterygota</taxon>
        <taxon>Coleoptera</taxon>
        <taxon>Polyphaga</taxon>
        <taxon>Cucujiformia</taxon>
        <taxon>Chrysomeloidea</taxon>
        <taxon>Chrysomelidae</taxon>
        <taxon>Galerucinae</taxon>
        <taxon>Diabroticina</taxon>
        <taxon>Diabroticites</taxon>
        <taxon>Diabrotica</taxon>
    </lineage>
</organism>
<dbReference type="Proteomes" id="UP001153709">
    <property type="component" value="Chromosome 8"/>
</dbReference>
<evidence type="ECO:0000313" key="4">
    <source>
        <dbReference type="Proteomes" id="UP001153709"/>
    </source>
</evidence>
<keyword evidence="4" id="KW-1185">Reference proteome</keyword>
<reference evidence="3" key="1">
    <citation type="submission" date="2022-01" db="EMBL/GenBank/DDBJ databases">
        <authorList>
            <person name="King R."/>
        </authorList>
    </citation>
    <scope>NUCLEOTIDE SEQUENCE</scope>
</reference>
<dbReference type="InterPro" id="IPR011993">
    <property type="entry name" value="PH-like_dom_sf"/>
</dbReference>
<name>A0A9N9T9S6_DIABA</name>
<dbReference type="OrthoDB" id="6020705at2759"/>
<gene>
    <name evidence="3" type="ORF">DIABBA_LOCUS12080</name>
</gene>
<dbReference type="InterPro" id="IPR001849">
    <property type="entry name" value="PH_domain"/>
</dbReference>
<feature type="domain" description="PH" evidence="2">
    <location>
        <begin position="89"/>
        <end position="149"/>
    </location>
</feature>
<evidence type="ECO:0000313" key="3">
    <source>
        <dbReference type="EMBL" id="CAG9839302.1"/>
    </source>
</evidence>
<evidence type="ECO:0000256" key="1">
    <source>
        <dbReference type="SAM" id="MobiDB-lite"/>
    </source>
</evidence>
<feature type="compositionally biased region" description="Basic and acidic residues" evidence="1">
    <location>
        <begin position="1"/>
        <end position="24"/>
    </location>
</feature>
<dbReference type="PANTHER" id="PTHR12156">
    <property type="entry name" value="PLECKSTRIN HOMOLOGY-LIKE DOMAIN, FAMILY B, MEMBER 3"/>
    <property type="match status" value="1"/>
</dbReference>
<dbReference type="PROSITE" id="PS50003">
    <property type="entry name" value="PH_DOMAIN"/>
    <property type="match status" value="1"/>
</dbReference>
<dbReference type="Pfam" id="PF00169">
    <property type="entry name" value="PH"/>
    <property type="match status" value="1"/>
</dbReference>
<feature type="region of interest" description="Disordered" evidence="1">
    <location>
        <begin position="1"/>
        <end position="53"/>
    </location>
</feature>
<evidence type="ECO:0000259" key="2">
    <source>
        <dbReference type="PROSITE" id="PS50003"/>
    </source>
</evidence>
<accession>A0A9N9T9S6</accession>
<protein>
    <recommendedName>
        <fullName evidence="2">PH domain-containing protein</fullName>
    </recommendedName>
</protein>